<dbReference type="Pfam" id="PF04235">
    <property type="entry name" value="DUF418"/>
    <property type="match status" value="1"/>
</dbReference>
<keyword evidence="1" id="KW-1133">Transmembrane helix</keyword>
<feature type="transmembrane region" description="Helical" evidence="1">
    <location>
        <begin position="58"/>
        <end position="82"/>
    </location>
</feature>
<evidence type="ECO:0000313" key="4">
    <source>
        <dbReference type="Proteomes" id="UP001172083"/>
    </source>
</evidence>
<feature type="transmembrane region" description="Helical" evidence="1">
    <location>
        <begin position="94"/>
        <end position="115"/>
    </location>
</feature>
<name>A0ABT8L523_9BACT</name>
<feature type="transmembrane region" description="Helical" evidence="1">
    <location>
        <begin position="224"/>
        <end position="242"/>
    </location>
</feature>
<sequence>MSGIKPTAGSERLQVLDALRGFALFGILLANLYSFMGYNTYSPEEIVVLPVLDRTVLFFIDWFVEGKFYGIFSILFGVGFALQADRFRTADSNFSAFWFRRMIVLCCIGLLHMYLVWNGDILTLYSLLGMLLPLFLNLSDRTLLRWIVVLLLIPLLIHGLLYLTQEASFWGSMRRFSSGLKTQWGFADRSLLEMRTSDSVLEVFSVNVLQAIPRPMSYLMSGRYFQVLGLFLIGLLLARYWLPKIRNNDISVPTGAIWIGVIGLIASLGYALIKGAIGTPFALSEIGLIQGVIYHVGSTCLALGISMLLIYIWASGRAKFMFRNLALLGRMALTNYIFQNVMAVLLFFGYGFALMCEVPFAYIPLIAFGILAAQWAFGRLWLRRFKQGPLEFVWRKLTYRPAKPK</sequence>
<dbReference type="EMBL" id="JAUJEB010000001">
    <property type="protein sequence ID" value="MDN5212813.1"/>
    <property type="molecule type" value="Genomic_DNA"/>
</dbReference>
<evidence type="ECO:0000313" key="3">
    <source>
        <dbReference type="EMBL" id="MDN5212813.1"/>
    </source>
</evidence>
<dbReference type="PANTHER" id="PTHR30590:SF2">
    <property type="entry name" value="INNER MEMBRANE PROTEIN"/>
    <property type="match status" value="1"/>
</dbReference>
<feature type="domain" description="DUF418" evidence="2">
    <location>
        <begin position="258"/>
        <end position="400"/>
    </location>
</feature>
<keyword evidence="1" id="KW-0812">Transmembrane</keyword>
<reference evidence="3" key="1">
    <citation type="submission" date="2023-06" db="EMBL/GenBank/DDBJ databases">
        <title>Genomic of Agaribacillus aureum.</title>
        <authorList>
            <person name="Wang G."/>
        </authorList>
    </citation>
    <scope>NUCLEOTIDE SEQUENCE</scope>
    <source>
        <strain evidence="3">BMA12</strain>
    </source>
</reference>
<dbReference type="InterPro" id="IPR052529">
    <property type="entry name" value="Bact_Transport_Assoc"/>
</dbReference>
<feature type="transmembrane region" description="Helical" evidence="1">
    <location>
        <begin position="335"/>
        <end position="355"/>
    </location>
</feature>
<protein>
    <submittedName>
        <fullName evidence="3">DUF418 domain-containing protein</fullName>
    </submittedName>
</protein>
<feature type="transmembrane region" description="Helical" evidence="1">
    <location>
        <begin position="361"/>
        <end position="382"/>
    </location>
</feature>
<evidence type="ECO:0000259" key="2">
    <source>
        <dbReference type="Pfam" id="PF04235"/>
    </source>
</evidence>
<feature type="transmembrane region" description="Helical" evidence="1">
    <location>
        <begin position="121"/>
        <end position="138"/>
    </location>
</feature>
<proteinExistence type="predicted"/>
<comment type="caution">
    <text evidence="3">The sequence shown here is derived from an EMBL/GenBank/DDBJ whole genome shotgun (WGS) entry which is preliminary data.</text>
</comment>
<keyword evidence="1" id="KW-0472">Membrane</keyword>
<keyword evidence="4" id="KW-1185">Reference proteome</keyword>
<gene>
    <name evidence="3" type="ORF">QQ020_12180</name>
</gene>
<dbReference type="Proteomes" id="UP001172083">
    <property type="component" value="Unassembled WGS sequence"/>
</dbReference>
<organism evidence="3 4">
    <name type="scientific">Agaribacillus aureus</name>
    <dbReference type="NCBI Taxonomy" id="3051825"/>
    <lineage>
        <taxon>Bacteria</taxon>
        <taxon>Pseudomonadati</taxon>
        <taxon>Bacteroidota</taxon>
        <taxon>Cytophagia</taxon>
        <taxon>Cytophagales</taxon>
        <taxon>Splendidivirgaceae</taxon>
        <taxon>Agaribacillus</taxon>
    </lineage>
</organism>
<accession>A0ABT8L523</accession>
<dbReference type="RefSeq" id="WP_346758130.1">
    <property type="nucleotide sequence ID" value="NZ_JAUJEB010000001.1"/>
</dbReference>
<dbReference type="PANTHER" id="PTHR30590">
    <property type="entry name" value="INNER MEMBRANE PROTEIN"/>
    <property type="match status" value="1"/>
</dbReference>
<dbReference type="InterPro" id="IPR007349">
    <property type="entry name" value="DUF418"/>
</dbReference>
<feature type="transmembrane region" description="Helical" evidence="1">
    <location>
        <begin position="21"/>
        <end position="38"/>
    </location>
</feature>
<feature type="transmembrane region" description="Helical" evidence="1">
    <location>
        <begin position="254"/>
        <end position="273"/>
    </location>
</feature>
<evidence type="ECO:0000256" key="1">
    <source>
        <dbReference type="SAM" id="Phobius"/>
    </source>
</evidence>
<feature type="transmembrane region" description="Helical" evidence="1">
    <location>
        <begin position="293"/>
        <end position="314"/>
    </location>
</feature>
<feature type="transmembrane region" description="Helical" evidence="1">
    <location>
        <begin position="143"/>
        <end position="163"/>
    </location>
</feature>